<dbReference type="EMBL" id="ATMH01007795">
    <property type="protein sequence ID" value="EPY23255.1"/>
    <property type="molecule type" value="Genomic_DNA"/>
</dbReference>
<protein>
    <submittedName>
        <fullName evidence="2">Uncharacterized protein</fullName>
    </submittedName>
</protein>
<evidence type="ECO:0000313" key="4">
    <source>
        <dbReference type="Proteomes" id="UP000015354"/>
    </source>
</evidence>
<keyword evidence="4" id="KW-1185">Reference proteome</keyword>
<dbReference type="Proteomes" id="UP000015354">
    <property type="component" value="Unassembled WGS sequence"/>
</dbReference>
<organism evidence="2 4">
    <name type="scientific">Strigomonas culicis</name>
    <dbReference type="NCBI Taxonomy" id="28005"/>
    <lineage>
        <taxon>Eukaryota</taxon>
        <taxon>Discoba</taxon>
        <taxon>Euglenozoa</taxon>
        <taxon>Kinetoplastea</taxon>
        <taxon>Metakinetoplastina</taxon>
        <taxon>Trypanosomatida</taxon>
        <taxon>Trypanosomatidae</taxon>
        <taxon>Strigomonadinae</taxon>
        <taxon>Strigomonas</taxon>
    </lineage>
</organism>
<comment type="caution">
    <text evidence="2">The sequence shown here is derived from an EMBL/GenBank/DDBJ whole genome shotgun (WGS) entry which is preliminary data.</text>
</comment>
<reference evidence="2 4" key="1">
    <citation type="journal article" date="2013" name="PLoS ONE">
        <title>Predicting the Proteins of Angomonas deanei, Strigomonas culicis and Their Respective Endosymbionts Reveals New Aspects of the Trypanosomatidae Family.</title>
        <authorList>
            <person name="Motta M.C."/>
            <person name="Martins A.C."/>
            <person name="de Souza S.S."/>
            <person name="Catta-Preta C.M."/>
            <person name="Silva R."/>
            <person name="Klein C.C."/>
            <person name="de Almeida L.G."/>
            <person name="de Lima Cunha O."/>
            <person name="Ciapina L.P."/>
            <person name="Brocchi M."/>
            <person name="Colabardini A.C."/>
            <person name="de Araujo Lima B."/>
            <person name="Machado C.R."/>
            <person name="de Almeida Soares C.M."/>
            <person name="Probst C.M."/>
            <person name="de Menezes C.B."/>
            <person name="Thompson C.E."/>
            <person name="Bartholomeu D.C."/>
            <person name="Gradia D.F."/>
            <person name="Pavoni D.P."/>
            <person name="Grisard E.C."/>
            <person name="Fantinatti-Garboggini F."/>
            <person name="Marchini F.K."/>
            <person name="Rodrigues-Luiz G.F."/>
            <person name="Wagner G."/>
            <person name="Goldman G.H."/>
            <person name="Fietto J.L."/>
            <person name="Elias M.C."/>
            <person name="Goldman M.H."/>
            <person name="Sagot M.F."/>
            <person name="Pereira M."/>
            <person name="Stoco P.H."/>
            <person name="de Mendonca-Neto R.P."/>
            <person name="Teixeira S.M."/>
            <person name="Maciel T.E."/>
            <person name="de Oliveira Mendes T.A."/>
            <person name="Urmenyi T.P."/>
            <person name="de Souza W."/>
            <person name="Schenkman S."/>
            <person name="de Vasconcelos A.T."/>
        </authorList>
    </citation>
    <scope>NUCLEOTIDE SEQUENCE [LARGE SCALE GENOMIC DNA]</scope>
</reference>
<accession>S9TW20</accession>
<dbReference type="AlphaFoldDB" id="S9TW20"/>
<evidence type="ECO:0000256" key="1">
    <source>
        <dbReference type="SAM" id="MobiDB-lite"/>
    </source>
</evidence>
<evidence type="ECO:0000313" key="2">
    <source>
        <dbReference type="EMBL" id="EPY20794.1"/>
    </source>
</evidence>
<proteinExistence type="predicted"/>
<evidence type="ECO:0000313" key="3">
    <source>
        <dbReference type="EMBL" id="EPY23255.1"/>
    </source>
</evidence>
<feature type="compositionally biased region" description="Low complexity" evidence="1">
    <location>
        <begin position="7"/>
        <end position="19"/>
    </location>
</feature>
<feature type="region of interest" description="Disordered" evidence="1">
    <location>
        <begin position="1"/>
        <end position="26"/>
    </location>
</feature>
<name>S9TW20_9TRYP</name>
<feature type="region of interest" description="Disordered" evidence="1">
    <location>
        <begin position="121"/>
        <end position="154"/>
    </location>
</feature>
<gene>
    <name evidence="3" type="ORF">STCU_07795</name>
    <name evidence="2" type="ORF">STCU_08833</name>
</gene>
<sequence length="228" mass="24769">MGLFSKAPAATPAASVATPEHGQDDTEQQLSLLVAGAPDTGAQERQVQRFLRSNHRHCYVDGALGGAAYTYSALQHMHGQSNALTLLSMWAAGTTFLVNVAMRKLVQEEVAPSPEFLRMQQQAQQRRGEAQAKAATVGDTTTTSSSTTPAAAVTPGGVPDLTAALRIISEKKAEVFQLETVASWIWMLSSLQQFRVHKRLKWCGYSSWSGLACSAYFTLRYMYGVLLE</sequence>
<dbReference type="OrthoDB" id="239465at2759"/>
<reference evidence="2" key="2">
    <citation type="submission" date="2013-03" db="EMBL/GenBank/DDBJ databases">
        <authorList>
            <person name="Motta M.C.M."/>
            <person name="Martins A.C.A."/>
            <person name="Preta C.M.C.C."/>
            <person name="Silva R."/>
            <person name="de Souza S.S."/>
            <person name="Klein C.C."/>
            <person name="de Almeida L.G.P."/>
            <person name="Cunha O.L."/>
            <person name="Colabardini A.C."/>
            <person name="Lima B.A."/>
            <person name="Machado C.R."/>
            <person name="Soares C.M.A."/>
            <person name="de Menezes C.B.A."/>
            <person name="Bartolomeu D.C."/>
            <person name="Grisard E.C."/>
            <person name="Fantinatti-Garboggini F."/>
            <person name="Rodrigues-Luiz G.F."/>
            <person name="Wagner G."/>
            <person name="Goldman G.H."/>
            <person name="Fietto J.L.R."/>
            <person name="Ciapina L.P."/>
            <person name="Brocchi M."/>
            <person name="Elias M.C."/>
            <person name="Goldman M.H.S."/>
            <person name="Sagot M.-F."/>
            <person name="Pereira M."/>
            <person name="Stoco P.H."/>
            <person name="Teixeira S.M.R."/>
            <person name="de Mendonca-Neto R.P."/>
            <person name="Maciel T.E.F."/>
            <person name="Mendes T.A.O."/>
            <person name="Urmenyi T.P."/>
            <person name="Teixeira M.M.G."/>
            <person name="de Camargo E.F.P."/>
            <person name="de Sousa W."/>
            <person name="Schenkman S."/>
            <person name="de Vasconcelos A.T.R."/>
        </authorList>
    </citation>
    <scope>NUCLEOTIDE SEQUENCE</scope>
</reference>
<dbReference type="EMBL" id="ATMH01008833">
    <property type="protein sequence ID" value="EPY20794.1"/>
    <property type="molecule type" value="Genomic_DNA"/>
</dbReference>